<organism evidence="1 2">
    <name type="scientific">Sedimentibacter acidaminivorans</name>
    <dbReference type="NCBI Taxonomy" id="913099"/>
    <lineage>
        <taxon>Bacteria</taxon>
        <taxon>Bacillati</taxon>
        <taxon>Bacillota</taxon>
        <taxon>Tissierellia</taxon>
        <taxon>Sedimentibacter</taxon>
    </lineage>
</organism>
<proteinExistence type="predicted"/>
<dbReference type="Proteomes" id="UP001519342">
    <property type="component" value="Unassembled WGS sequence"/>
</dbReference>
<dbReference type="EMBL" id="JAGGKS010000001">
    <property type="protein sequence ID" value="MBP1924690.1"/>
    <property type="molecule type" value="Genomic_DNA"/>
</dbReference>
<comment type="caution">
    <text evidence="1">The sequence shown here is derived from an EMBL/GenBank/DDBJ whole genome shotgun (WGS) entry which is preliminary data.</text>
</comment>
<dbReference type="RefSeq" id="WP_209510436.1">
    <property type="nucleotide sequence ID" value="NZ_JAGGKS010000001.1"/>
</dbReference>
<evidence type="ECO:0000313" key="2">
    <source>
        <dbReference type="Proteomes" id="UP001519342"/>
    </source>
</evidence>
<dbReference type="PANTHER" id="PTHR40026:SF1">
    <property type="entry name" value="PROTEIN VEG"/>
    <property type="match status" value="1"/>
</dbReference>
<reference evidence="1 2" key="1">
    <citation type="submission" date="2021-03" db="EMBL/GenBank/DDBJ databases">
        <title>Genomic Encyclopedia of Type Strains, Phase IV (KMG-IV): sequencing the most valuable type-strain genomes for metagenomic binning, comparative biology and taxonomic classification.</title>
        <authorList>
            <person name="Goeker M."/>
        </authorList>
    </citation>
    <scope>NUCLEOTIDE SEQUENCE [LARGE SCALE GENOMIC DNA]</scope>
    <source>
        <strain evidence="1 2">DSM 24004</strain>
    </source>
</reference>
<evidence type="ECO:0000313" key="1">
    <source>
        <dbReference type="EMBL" id="MBP1924690.1"/>
    </source>
</evidence>
<protein>
    <submittedName>
        <fullName evidence="1">Uncharacterized protein Veg</fullName>
    </submittedName>
</protein>
<name>A0ABS4GBB1_9FIRM</name>
<keyword evidence="2" id="KW-1185">Reference proteome</keyword>
<gene>
    <name evidence="1" type="ORF">J2Z76_000543</name>
</gene>
<dbReference type="Gene3D" id="2.30.30.100">
    <property type="match status" value="1"/>
</dbReference>
<accession>A0ABS4GBB1</accession>
<dbReference type="Pfam" id="PF06257">
    <property type="entry name" value="VEG"/>
    <property type="match status" value="1"/>
</dbReference>
<dbReference type="PANTHER" id="PTHR40026">
    <property type="entry name" value="PROTEIN VEG"/>
    <property type="match status" value="1"/>
</dbReference>
<dbReference type="InterPro" id="IPR009366">
    <property type="entry name" value="Protein_Veg"/>
</dbReference>
<sequence length="85" mass="9825">MTSKSVLRVKEMVESSVGKKIKFKVRKGKNRSQMSEGVIAGTYPAIFTVHVYNKDFKRVISFNYIDVLTNYVEVFLCDEEQTRIV</sequence>